<evidence type="ECO:0000313" key="3">
    <source>
        <dbReference type="Proteomes" id="UP001281761"/>
    </source>
</evidence>
<dbReference type="Proteomes" id="UP001281761">
    <property type="component" value="Unassembled WGS sequence"/>
</dbReference>
<feature type="compositionally biased region" description="Basic and acidic residues" evidence="1">
    <location>
        <begin position="929"/>
        <end position="938"/>
    </location>
</feature>
<gene>
    <name evidence="2" type="ORF">BLNAU_8484</name>
</gene>
<organism evidence="2 3">
    <name type="scientific">Blattamonas nauphoetae</name>
    <dbReference type="NCBI Taxonomy" id="2049346"/>
    <lineage>
        <taxon>Eukaryota</taxon>
        <taxon>Metamonada</taxon>
        <taxon>Preaxostyla</taxon>
        <taxon>Oxymonadida</taxon>
        <taxon>Blattamonas</taxon>
    </lineage>
</organism>
<evidence type="ECO:0000313" key="2">
    <source>
        <dbReference type="EMBL" id="KAK2956643.1"/>
    </source>
</evidence>
<protein>
    <submittedName>
        <fullName evidence="2">Uncharacterized protein</fullName>
    </submittedName>
</protein>
<feature type="region of interest" description="Disordered" evidence="1">
    <location>
        <begin position="294"/>
        <end position="337"/>
    </location>
</feature>
<feature type="region of interest" description="Disordered" evidence="1">
    <location>
        <begin position="912"/>
        <end position="938"/>
    </location>
</feature>
<comment type="caution">
    <text evidence="2">The sequence shown here is derived from an EMBL/GenBank/DDBJ whole genome shotgun (WGS) entry which is preliminary data.</text>
</comment>
<proteinExistence type="predicted"/>
<accession>A0ABQ9XYS1</accession>
<name>A0ABQ9XYS1_9EUKA</name>
<evidence type="ECO:0000256" key="1">
    <source>
        <dbReference type="SAM" id="MobiDB-lite"/>
    </source>
</evidence>
<reference evidence="2 3" key="1">
    <citation type="journal article" date="2022" name="bioRxiv">
        <title>Genomics of Preaxostyla Flagellates Illuminates Evolutionary Transitions and the Path Towards Mitochondrial Loss.</title>
        <authorList>
            <person name="Novak L.V.F."/>
            <person name="Treitli S.C."/>
            <person name="Pyrih J."/>
            <person name="Halakuc P."/>
            <person name="Pipaliya S.V."/>
            <person name="Vacek V."/>
            <person name="Brzon O."/>
            <person name="Soukal P."/>
            <person name="Eme L."/>
            <person name="Dacks J.B."/>
            <person name="Karnkowska A."/>
            <person name="Elias M."/>
            <person name="Hampl V."/>
        </authorList>
    </citation>
    <scope>NUCLEOTIDE SEQUENCE [LARGE SCALE GENOMIC DNA]</scope>
    <source>
        <strain evidence="2">NAU3</strain>
        <tissue evidence="2">Gut</tissue>
    </source>
</reference>
<feature type="compositionally biased region" description="Polar residues" evidence="1">
    <location>
        <begin position="912"/>
        <end position="926"/>
    </location>
</feature>
<sequence>MTFPFIKRLEQNLSPRTMTEWFVEAVIGVVLFRNKYPSAPPLTFENVRITASSIIVIDISTLCHLFLCIEPTLKPLNRLILPLFCKEYDIVFSRFMVALVEHFVASGDLILPNSTPQDHSQYFTDCYRLIDHTDDISTYQFLLHNLASSFTRFVLHPYNCTTFILPVHSVLRVDDVEYSDDLLDAVKEVKKTHSMQTAFDTYFDWGEWVTMMEAIMKDPSLVADLSFLQSRCLRTTLVSLEKKHQLMTTGLQFEKNSETEFSSNEMISSVPLPFDPDLSINVTNVSSSKSSISISTQTSLPSEQSSSLDRQTQSTDSSSHTSTVSTPSSLPSNRSSSDSYITSLSRQILSSVHLLITRPRPIAFPWNIRPSPTLESELDALYQPAPRFIDENEIFDISLFDETDDVKVVTSLRRCHAVVKTTQSTKCITDYSAFRTRLLFGLHSSNGIVQSQCFILFVRLSEIDHILNDPRESQFDRFQKAFRDGTFWERMMLLDLWERWLHGSHGERHGQMMTVSDFDFDGFLAADLSGRDIFDKAFRFVYSIIAWTDAVSMPFRWKLDFLLQFEKTHQLMSRLSTDPSPSSKQQRSKFYLSFQAIIVGSLLSVCRGCVFPSILTELITIDLDSSPHTMQPRLNPAYFLNHTSIAPKHRHSFYPMDLMFERHLRTDPDLFIREWPDPTLCAPRRFLLTPSIGLHSFLLRCPKLNFDREKLHLLLLLLLVTDSYQDLTTSETSSLFGLHLLRTRKTSSIHFLAFFNTFVVFTAPFGICSPLADVFKMLAPFDSNPEKVELDQFFQHTESFSRKSEEILFDLVPTRDGSCSGFAESLVPLLTSSIEKLVKLTFSALTKLLDCSYPSTRFVFIETGFFTLLPQSFYDQEMSRFATPRQQLMNIVRMLLYRREIAGYAESSHFSDLTQGQKDKPNQSISIDEASRNDERIL</sequence>
<dbReference type="EMBL" id="JARBJD010000054">
    <property type="protein sequence ID" value="KAK2956643.1"/>
    <property type="molecule type" value="Genomic_DNA"/>
</dbReference>
<keyword evidence="3" id="KW-1185">Reference proteome</keyword>